<organism evidence="2 3">
    <name type="scientific">Bimuria novae-zelandiae CBS 107.79</name>
    <dbReference type="NCBI Taxonomy" id="1447943"/>
    <lineage>
        <taxon>Eukaryota</taxon>
        <taxon>Fungi</taxon>
        <taxon>Dikarya</taxon>
        <taxon>Ascomycota</taxon>
        <taxon>Pezizomycotina</taxon>
        <taxon>Dothideomycetes</taxon>
        <taxon>Pleosporomycetidae</taxon>
        <taxon>Pleosporales</taxon>
        <taxon>Massarineae</taxon>
        <taxon>Didymosphaeriaceae</taxon>
        <taxon>Bimuria</taxon>
    </lineage>
</organism>
<reference evidence="2" key="1">
    <citation type="journal article" date="2020" name="Stud. Mycol.">
        <title>101 Dothideomycetes genomes: a test case for predicting lifestyles and emergence of pathogens.</title>
        <authorList>
            <person name="Haridas S."/>
            <person name="Albert R."/>
            <person name="Binder M."/>
            <person name="Bloem J."/>
            <person name="Labutti K."/>
            <person name="Salamov A."/>
            <person name="Andreopoulos B."/>
            <person name="Baker S."/>
            <person name="Barry K."/>
            <person name="Bills G."/>
            <person name="Bluhm B."/>
            <person name="Cannon C."/>
            <person name="Castanera R."/>
            <person name="Culley D."/>
            <person name="Daum C."/>
            <person name="Ezra D."/>
            <person name="Gonzalez J."/>
            <person name="Henrissat B."/>
            <person name="Kuo A."/>
            <person name="Liang C."/>
            <person name="Lipzen A."/>
            <person name="Lutzoni F."/>
            <person name="Magnuson J."/>
            <person name="Mondo S."/>
            <person name="Nolan M."/>
            <person name="Ohm R."/>
            <person name="Pangilinan J."/>
            <person name="Park H.-J."/>
            <person name="Ramirez L."/>
            <person name="Alfaro M."/>
            <person name="Sun H."/>
            <person name="Tritt A."/>
            <person name="Yoshinaga Y."/>
            <person name="Zwiers L.-H."/>
            <person name="Turgeon B."/>
            <person name="Goodwin S."/>
            <person name="Spatafora J."/>
            <person name="Crous P."/>
            <person name="Grigoriev I."/>
        </authorList>
    </citation>
    <scope>NUCLEOTIDE SEQUENCE</scope>
    <source>
        <strain evidence="2">CBS 107.79</strain>
    </source>
</reference>
<dbReference type="EMBL" id="ML976692">
    <property type="protein sequence ID" value="KAF1971607.1"/>
    <property type="molecule type" value="Genomic_DNA"/>
</dbReference>
<feature type="compositionally biased region" description="Pro residues" evidence="1">
    <location>
        <begin position="383"/>
        <end position="395"/>
    </location>
</feature>
<evidence type="ECO:0000256" key="1">
    <source>
        <dbReference type="SAM" id="MobiDB-lite"/>
    </source>
</evidence>
<dbReference type="Proteomes" id="UP000800036">
    <property type="component" value="Unassembled WGS sequence"/>
</dbReference>
<keyword evidence="3" id="KW-1185">Reference proteome</keyword>
<name>A0A6A5VEE3_9PLEO</name>
<feature type="region of interest" description="Disordered" evidence="1">
    <location>
        <begin position="363"/>
        <end position="404"/>
    </location>
</feature>
<gene>
    <name evidence="2" type="ORF">BU23DRAFT_569770</name>
</gene>
<evidence type="ECO:0000313" key="3">
    <source>
        <dbReference type="Proteomes" id="UP000800036"/>
    </source>
</evidence>
<accession>A0A6A5VEE3</accession>
<dbReference type="AlphaFoldDB" id="A0A6A5VEE3"/>
<protein>
    <submittedName>
        <fullName evidence="2">Uncharacterized protein</fullName>
    </submittedName>
</protein>
<proteinExistence type="predicted"/>
<dbReference type="OrthoDB" id="10344458at2759"/>
<sequence length="522" mass="59036">MVTGEESYEMSNLGTISLPGDNRYWELNEMRDEVVTGEESYEMCDLKAETTGLQVCGSADGRDATREPADLPIWPLHKLIPGLEFLPGIDDLNNTEVFSVRVEYEREPRLPSQTNIDANDEVGEEEDDEDLGEIYQEYESFQTYVADLSFGANMLQQSDMSVLHPGEQETMSRPRPYYIGLYNILDHPNEPEMIYFYNTITGHQTSFTAMNHLLVPDVEEAEPQIHRDEPDYLDPDVEVTEIVKEIKPTRANLADFTFNLIARIEEYKASAPEDRRRRMFWRPVNALVALGETSTLLKYPSYTWLLHGPNTLECRDIIDSLTNELSYSPVGAEEDREDAGIEDGISFAGLTGMVKTLTTRRTNFLDDEDESEQDTLNVKKLPRPPAGPAEPPVPPSEFSVDSVSSFDATTQTLAEFTEDYVAQMRRGNAHHMQVTRATILEDYDAEGNFQPGVPMHEILSWIQGLYSLTSAAVIRKSPTLAFRRELRATAAELAQAAQDDRQDNHVDARLQHRPDHLANCVD</sequence>
<evidence type="ECO:0000313" key="2">
    <source>
        <dbReference type="EMBL" id="KAF1971607.1"/>
    </source>
</evidence>